<proteinExistence type="predicted"/>
<evidence type="ECO:0000313" key="1">
    <source>
        <dbReference type="EMBL" id="MBB4038463.1"/>
    </source>
</evidence>
<gene>
    <name evidence="1" type="ORF">GGR34_000092</name>
</gene>
<organism evidence="1 2">
    <name type="scientific">Microvirga flocculans</name>
    <dbReference type="NCBI Taxonomy" id="217168"/>
    <lineage>
        <taxon>Bacteria</taxon>
        <taxon>Pseudomonadati</taxon>
        <taxon>Pseudomonadota</taxon>
        <taxon>Alphaproteobacteria</taxon>
        <taxon>Hyphomicrobiales</taxon>
        <taxon>Methylobacteriaceae</taxon>
        <taxon>Microvirga</taxon>
    </lineage>
</organism>
<accession>A0A7W6N6M4</accession>
<reference evidence="1 2" key="1">
    <citation type="submission" date="2020-08" db="EMBL/GenBank/DDBJ databases">
        <title>Genomic Encyclopedia of Type Strains, Phase IV (KMG-IV): sequencing the most valuable type-strain genomes for metagenomic binning, comparative biology and taxonomic classification.</title>
        <authorList>
            <person name="Goeker M."/>
        </authorList>
    </citation>
    <scope>NUCLEOTIDE SEQUENCE [LARGE SCALE GENOMIC DNA]</scope>
    <source>
        <strain evidence="1 2">DSM 15743</strain>
    </source>
</reference>
<name>A0A7W6N6M4_9HYPH</name>
<comment type="caution">
    <text evidence="1">The sequence shown here is derived from an EMBL/GenBank/DDBJ whole genome shotgun (WGS) entry which is preliminary data.</text>
</comment>
<protein>
    <submittedName>
        <fullName evidence="1">Uncharacterized protein</fullName>
    </submittedName>
</protein>
<dbReference type="EMBL" id="JACIDC010000001">
    <property type="protein sequence ID" value="MBB4038463.1"/>
    <property type="molecule type" value="Genomic_DNA"/>
</dbReference>
<evidence type="ECO:0000313" key="2">
    <source>
        <dbReference type="Proteomes" id="UP000519439"/>
    </source>
</evidence>
<sequence length="79" mass="8385">MPDATLSKSDLVRLVGDMPDEVLVSILETGASVEDIEAALQRIASADDVMGKMGRPLSGPAVAVYDILLAEEAADERER</sequence>
<dbReference type="AlphaFoldDB" id="A0A7W6N6M4"/>
<keyword evidence="2" id="KW-1185">Reference proteome</keyword>
<dbReference type="RefSeq" id="WP_027314727.1">
    <property type="nucleotide sequence ID" value="NZ_JACIDC010000001.1"/>
</dbReference>
<dbReference type="Proteomes" id="UP000519439">
    <property type="component" value="Unassembled WGS sequence"/>
</dbReference>